<comment type="caution">
    <text evidence="1">The sequence shown here is derived from an EMBL/GenBank/DDBJ whole genome shotgun (WGS) entry which is preliminary data.</text>
</comment>
<protein>
    <submittedName>
        <fullName evidence="1">Uncharacterized protein</fullName>
    </submittedName>
</protein>
<evidence type="ECO:0000313" key="1">
    <source>
        <dbReference type="EMBL" id="MPL77649.1"/>
    </source>
</evidence>
<dbReference type="EMBL" id="VSSQ01000108">
    <property type="protein sequence ID" value="MPL77649.1"/>
    <property type="molecule type" value="Genomic_DNA"/>
</dbReference>
<organism evidence="1">
    <name type="scientific">bioreactor metagenome</name>
    <dbReference type="NCBI Taxonomy" id="1076179"/>
    <lineage>
        <taxon>unclassified sequences</taxon>
        <taxon>metagenomes</taxon>
        <taxon>ecological metagenomes</taxon>
    </lineage>
</organism>
<proteinExistence type="predicted"/>
<name>A0A644UFJ6_9ZZZZ</name>
<accession>A0A644UFJ6</accession>
<dbReference type="AlphaFoldDB" id="A0A644UFJ6"/>
<sequence>MKTDIIESFSEISARLRAQQRMVRKIENIMRFQDWRLVNMHQLRIRSERLKSEQLKLALIKEEMYALAETVILPAWVNEI</sequence>
<gene>
    <name evidence="1" type="ORF">SDC9_23506</name>
</gene>
<reference evidence="1" key="1">
    <citation type="submission" date="2019-08" db="EMBL/GenBank/DDBJ databases">
        <authorList>
            <person name="Kucharzyk K."/>
            <person name="Murdoch R.W."/>
            <person name="Higgins S."/>
            <person name="Loffler F."/>
        </authorList>
    </citation>
    <scope>NUCLEOTIDE SEQUENCE</scope>
</reference>